<dbReference type="KEGG" id="nai:NECAME_15666"/>
<dbReference type="CDD" id="cd01561">
    <property type="entry name" value="CBS_like"/>
    <property type="match status" value="1"/>
</dbReference>
<evidence type="ECO:0000256" key="1">
    <source>
        <dbReference type="ARBA" id="ARBA00001933"/>
    </source>
</evidence>
<keyword evidence="12" id="KW-1185">Reference proteome</keyword>
<dbReference type="OMA" id="NVWAARQ"/>
<dbReference type="STRING" id="51031.W2SGG2"/>
<evidence type="ECO:0000256" key="5">
    <source>
        <dbReference type="ARBA" id="ARBA00022605"/>
    </source>
</evidence>
<keyword evidence="7" id="KW-0663">Pyridoxal phosphate</keyword>
<evidence type="ECO:0000313" key="11">
    <source>
        <dbReference type="EMBL" id="ETN68714.1"/>
    </source>
</evidence>
<comment type="catalytic activity">
    <reaction evidence="9">
        <text>O-acetyl-L-serine + hydrogen sulfide = L-cysteine + acetate</text>
        <dbReference type="Rhea" id="RHEA:14829"/>
        <dbReference type="ChEBI" id="CHEBI:29919"/>
        <dbReference type="ChEBI" id="CHEBI:30089"/>
        <dbReference type="ChEBI" id="CHEBI:35235"/>
        <dbReference type="ChEBI" id="CHEBI:58340"/>
        <dbReference type="EC" id="2.5.1.47"/>
    </reaction>
</comment>
<dbReference type="Gene3D" id="3.40.50.1100">
    <property type="match status" value="2"/>
</dbReference>
<dbReference type="InterPro" id="IPR050214">
    <property type="entry name" value="Cys_Synth/Cystath_Beta-Synth"/>
</dbReference>
<comment type="subunit">
    <text evidence="3">Homodimer.</text>
</comment>
<evidence type="ECO:0000259" key="10">
    <source>
        <dbReference type="Pfam" id="PF00291"/>
    </source>
</evidence>
<evidence type="ECO:0000313" key="12">
    <source>
        <dbReference type="Proteomes" id="UP000053676"/>
    </source>
</evidence>
<protein>
    <recommendedName>
        <fullName evidence="4">cysteine synthase</fullName>
        <ecNumber evidence="4">2.5.1.47</ecNumber>
    </recommendedName>
</protein>
<evidence type="ECO:0000256" key="2">
    <source>
        <dbReference type="ARBA" id="ARBA00007103"/>
    </source>
</evidence>
<feature type="domain" description="Tryptophan synthase beta chain-like PALP" evidence="10">
    <location>
        <begin position="31"/>
        <end position="215"/>
    </location>
</feature>
<dbReference type="Pfam" id="PF00291">
    <property type="entry name" value="PALP"/>
    <property type="match status" value="1"/>
</dbReference>
<keyword evidence="5" id="KW-0028">Amino-acid biosynthesis</keyword>
<dbReference type="GO" id="GO:0006535">
    <property type="term" value="P:cysteine biosynthetic process from serine"/>
    <property type="evidence" value="ECO:0007669"/>
    <property type="project" value="InterPro"/>
</dbReference>
<reference evidence="12" key="1">
    <citation type="journal article" date="2014" name="Nat. Genet.">
        <title>Genome of the human hookworm Necator americanus.</title>
        <authorList>
            <person name="Tang Y.T."/>
            <person name="Gao X."/>
            <person name="Rosa B.A."/>
            <person name="Abubucker S."/>
            <person name="Hallsworth-Pepin K."/>
            <person name="Martin J."/>
            <person name="Tyagi R."/>
            <person name="Heizer E."/>
            <person name="Zhang X."/>
            <person name="Bhonagiri-Palsikar V."/>
            <person name="Minx P."/>
            <person name="Warren W.C."/>
            <person name="Wang Q."/>
            <person name="Zhan B."/>
            <person name="Hotez P.J."/>
            <person name="Sternberg P.W."/>
            <person name="Dougall A."/>
            <person name="Gaze S.T."/>
            <person name="Mulvenna J."/>
            <person name="Sotillo J."/>
            <person name="Ranganathan S."/>
            <person name="Rabelo E.M."/>
            <person name="Wilson R.K."/>
            <person name="Felgner P.L."/>
            <person name="Bethony J."/>
            <person name="Hawdon J.M."/>
            <person name="Gasser R.B."/>
            <person name="Loukas A."/>
            <person name="Mitreva M."/>
        </authorList>
    </citation>
    <scope>NUCLEOTIDE SEQUENCE [LARGE SCALE GENOMIC DNA]</scope>
</reference>
<organism evidence="11 12">
    <name type="scientific">Necator americanus</name>
    <name type="common">Human hookworm</name>
    <dbReference type="NCBI Taxonomy" id="51031"/>
    <lineage>
        <taxon>Eukaryota</taxon>
        <taxon>Metazoa</taxon>
        <taxon>Ecdysozoa</taxon>
        <taxon>Nematoda</taxon>
        <taxon>Chromadorea</taxon>
        <taxon>Rhabditida</taxon>
        <taxon>Rhabditina</taxon>
        <taxon>Rhabditomorpha</taxon>
        <taxon>Strongyloidea</taxon>
        <taxon>Ancylostomatidae</taxon>
        <taxon>Bunostominae</taxon>
        <taxon>Necator</taxon>
    </lineage>
</organism>
<proteinExistence type="inferred from homology"/>
<dbReference type="GO" id="GO:0004124">
    <property type="term" value="F:cysteine synthase activity"/>
    <property type="evidence" value="ECO:0007669"/>
    <property type="project" value="UniProtKB-EC"/>
</dbReference>
<evidence type="ECO:0000256" key="6">
    <source>
        <dbReference type="ARBA" id="ARBA00022679"/>
    </source>
</evidence>
<dbReference type="InterPro" id="IPR001926">
    <property type="entry name" value="TrpB-like_PALP"/>
</dbReference>
<evidence type="ECO:0000256" key="3">
    <source>
        <dbReference type="ARBA" id="ARBA00011738"/>
    </source>
</evidence>
<evidence type="ECO:0000256" key="4">
    <source>
        <dbReference type="ARBA" id="ARBA00012681"/>
    </source>
</evidence>
<dbReference type="SUPFAM" id="SSF53686">
    <property type="entry name" value="Tryptophan synthase beta subunit-like PLP-dependent enzymes"/>
    <property type="match status" value="1"/>
</dbReference>
<comment type="similarity">
    <text evidence="2">Belongs to the cysteine synthase/cystathionine beta-synthase family.</text>
</comment>
<dbReference type="PANTHER" id="PTHR10314">
    <property type="entry name" value="CYSTATHIONINE BETA-SYNTHASE"/>
    <property type="match status" value="1"/>
</dbReference>
<sequence length="269" mass="29218">MFVQRPVLAEKKGATNSEKKHAQNVMVAFAAVKLEYMNPAGSVKDRIAFNMIETAEKEGKITPGKTVLIEPTSGNMGIALAYCAALKGYKLILTMPSSMSVERRALLKAYGAEVVLTDPAIAVKGAIERAKELAALIPNSHILNQFANPANPEAHYRTTGPEIWKQTDGKVDLVCFGVGSGGTCTGVGQYLKEQNPNIQVHPVEPFESSVINGLPHSPHKIQGESAALDLVMRVSRMTSKDLNYIRNLQFWGKNDDEVGKSARAEENIN</sequence>
<dbReference type="AlphaFoldDB" id="W2SGG2"/>
<keyword evidence="6" id="KW-0808">Transferase</keyword>
<keyword evidence="8" id="KW-0198">Cysteine biosynthesis</keyword>
<dbReference type="EMBL" id="KI669212">
    <property type="protein sequence ID" value="ETN68714.1"/>
    <property type="molecule type" value="Genomic_DNA"/>
</dbReference>
<comment type="cofactor">
    <cofactor evidence="1">
        <name>pyridoxal 5'-phosphate</name>
        <dbReference type="ChEBI" id="CHEBI:597326"/>
    </cofactor>
</comment>
<dbReference type="PROSITE" id="PS00901">
    <property type="entry name" value="CYS_SYNTHASE"/>
    <property type="match status" value="1"/>
</dbReference>
<dbReference type="OrthoDB" id="10259545at2759"/>
<gene>
    <name evidence="11" type="ORF">NECAME_15666</name>
</gene>
<dbReference type="FunFam" id="3.40.50.1100:FF:000002">
    <property type="entry name" value="Cysteine synthase"/>
    <property type="match status" value="1"/>
</dbReference>
<dbReference type="EC" id="2.5.1.47" evidence="4"/>
<evidence type="ECO:0000256" key="9">
    <source>
        <dbReference type="ARBA" id="ARBA00047931"/>
    </source>
</evidence>
<dbReference type="InterPro" id="IPR001216">
    <property type="entry name" value="P-phosphate_BS"/>
</dbReference>
<name>W2SGG2_NECAM</name>
<dbReference type="Proteomes" id="UP000053676">
    <property type="component" value="Unassembled WGS sequence"/>
</dbReference>
<evidence type="ECO:0000256" key="7">
    <source>
        <dbReference type="ARBA" id="ARBA00022898"/>
    </source>
</evidence>
<accession>W2SGG2</accession>
<evidence type="ECO:0000256" key="8">
    <source>
        <dbReference type="ARBA" id="ARBA00023192"/>
    </source>
</evidence>
<dbReference type="InterPro" id="IPR036052">
    <property type="entry name" value="TrpB-like_PALP_sf"/>
</dbReference>